<keyword evidence="4" id="KW-0597">Phosphoprotein</keyword>
<dbReference type="PROSITE" id="PS01124">
    <property type="entry name" value="HTH_ARAC_FAMILY_2"/>
    <property type="match status" value="1"/>
</dbReference>
<dbReference type="Proteomes" id="UP000186666">
    <property type="component" value="Unassembled WGS sequence"/>
</dbReference>
<proteinExistence type="predicted"/>
<dbReference type="InterPro" id="IPR018062">
    <property type="entry name" value="HTH_AraC-typ_CS"/>
</dbReference>
<keyword evidence="8" id="KW-1185">Reference proteome</keyword>
<dbReference type="PROSITE" id="PS50110">
    <property type="entry name" value="RESPONSE_REGULATORY"/>
    <property type="match status" value="1"/>
</dbReference>
<dbReference type="SMART" id="SM00342">
    <property type="entry name" value="HTH_ARAC"/>
    <property type="match status" value="1"/>
</dbReference>
<keyword evidence="3" id="KW-0804">Transcription</keyword>
<evidence type="ECO:0000259" key="6">
    <source>
        <dbReference type="PROSITE" id="PS50110"/>
    </source>
</evidence>
<evidence type="ECO:0000313" key="7">
    <source>
        <dbReference type="EMBL" id="SIR30537.1"/>
    </source>
</evidence>
<dbReference type="PRINTS" id="PR00032">
    <property type="entry name" value="HTHARAC"/>
</dbReference>
<name>A0ABY1K5V4_9BACL</name>
<reference evidence="7 8" key="1">
    <citation type="submission" date="2017-01" db="EMBL/GenBank/DDBJ databases">
        <authorList>
            <person name="Varghese N."/>
            <person name="Submissions S."/>
        </authorList>
    </citation>
    <scope>NUCLEOTIDE SEQUENCE [LARGE SCALE GENOMIC DNA]</scope>
    <source>
        <strain evidence="7 8">ATCC 23464</strain>
    </source>
</reference>
<dbReference type="SUPFAM" id="SSF46689">
    <property type="entry name" value="Homeodomain-like"/>
    <property type="match status" value="2"/>
</dbReference>
<organism evidence="7 8">
    <name type="scientific">Paenibacillus macquariensis</name>
    <dbReference type="NCBI Taxonomy" id="948756"/>
    <lineage>
        <taxon>Bacteria</taxon>
        <taxon>Bacillati</taxon>
        <taxon>Bacillota</taxon>
        <taxon>Bacilli</taxon>
        <taxon>Bacillales</taxon>
        <taxon>Paenibacillaceae</taxon>
        <taxon>Paenibacillus</taxon>
    </lineage>
</organism>
<dbReference type="Gene3D" id="3.40.50.2300">
    <property type="match status" value="1"/>
</dbReference>
<protein>
    <submittedName>
        <fullName evidence="7">Two-component system, response regulator YesN</fullName>
    </submittedName>
</protein>
<dbReference type="RefSeq" id="WP_244555992.1">
    <property type="nucleotide sequence ID" value="NZ_FTNK01000010.1"/>
</dbReference>
<dbReference type="InterPro" id="IPR009057">
    <property type="entry name" value="Homeodomain-like_sf"/>
</dbReference>
<feature type="modified residue" description="4-aspartylphosphate" evidence="4">
    <location>
        <position position="56"/>
    </location>
</feature>
<dbReference type="EMBL" id="FTNK01000010">
    <property type="protein sequence ID" value="SIR30537.1"/>
    <property type="molecule type" value="Genomic_DNA"/>
</dbReference>
<dbReference type="SMART" id="SM00448">
    <property type="entry name" value="REC"/>
    <property type="match status" value="1"/>
</dbReference>
<dbReference type="PANTHER" id="PTHR43280:SF28">
    <property type="entry name" value="HTH-TYPE TRANSCRIPTIONAL ACTIVATOR RHAS"/>
    <property type="match status" value="1"/>
</dbReference>
<feature type="domain" description="Response regulatory" evidence="6">
    <location>
        <begin position="4"/>
        <end position="121"/>
    </location>
</feature>
<evidence type="ECO:0000259" key="5">
    <source>
        <dbReference type="PROSITE" id="PS01124"/>
    </source>
</evidence>
<evidence type="ECO:0000313" key="8">
    <source>
        <dbReference type="Proteomes" id="UP000186666"/>
    </source>
</evidence>
<dbReference type="InterPro" id="IPR020449">
    <property type="entry name" value="Tscrpt_reg_AraC-type_HTH"/>
</dbReference>
<dbReference type="SUPFAM" id="SSF52172">
    <property type="entry name" value="CheY-like"/>
    <property type="match status" value="1"/>
</dbReference>
<evidence type="ECO:0000256" key="4">
    <source>
        <dbReference type="PROSITE-ProRule" id="PRU00169"/>
    </source>
</evidence>
<dbReference type="CDD" id="cd17536">
    <property type="entry name" value="REC_YesN-like"/>
    <property type="match status" value="1"/>
</dbReference>
<dbReference type="InterPro" id="IPR011006">
    <property type="entry name" value="CheY-like_superfamily"/>
</dbReference>
<dbReference type="InterPro" id="IPR001789">
    <property type="entry name" value="Sig_transdc_resp-reg_receiver"/>
</dbReference>
<keyword evidence="1" id="KW-0805">Transcription regulation</keyword>
<dbReference type="Pfam" id="PF00072">
    <property type="entry name" value="Response_reg"/>
    <property type="match status" value="1"/>
</dbReference>
<dbReference type="InterPro" id="IPR018060">
    <property type="entry name" value="HTH_AraC"/>
</dbReference>
<dbReference type="PANTHER" id="PTHR43280">
    <property type="entry name" value="ARAC-FAMILY TRANSCRIPTIONAL REGULATOR"/>
    <property type="match status" value="1"/>
</dbReference>
<accession>A0ABY1K5V4</accession>
<dbReference type="PROSITE" id="PS00041">
    <property type="entry name" value="HTH_ARAC_FAMILY_1"/>
    <property type="match status" value="1"/>
</dbReference>
<keyword evidence="2" id="KW-0238">DNA-binding</keyword>
<gene>
    <name evidence="7" type="ORF">SAMN05421578_110142</name>
</gene>
<evidence type="ECO:0000256" key="3">
    <source>
        <dbReference type="ARBA" id="ARBA00023163"/>
    </source>
</evidence>
<dbReference type="Gene3D" id="1.10.10.60">
    <property type="entry name" value="Homeodomain-like"/>
    <property type="match status" value="2"/>
</dbReference>
<comment type="caution">
    <text evidence="7">The sequence shown here is derived from an EMBL/GenBank/DDBJ whole genome shotgun (WGS) entry which is preliminary data.</text>
</comment>
<dbReference type="Pfam" id="PF12833">
    <property type="entry name" value="HTH_18"/>
    <property type="match status" value="1"/>
</dbReference>
<feature type="domain" description="HTH araC/xylS-type" evidence="5">
    <location>
        <begin position="418"/>
        <end position="516"/>
    </location>
</feature>
<evidence type="ECO:0000256" key="2">
    <source>
        <dbReference type="ARBA" id="ARBA00023125"/>
    </source>
</evidence>
<sequence length="517" mass="59463">MRVKVLIVDDEVIIRTGLSTVINWEESGFTVLEPAASAEEALLRIPNERPEIIFTDIRMGGKSGLQMVHEVKKEYPDMEMIIISGFDEFAYAQQALREGASDYLLKTSRPDEIIQAALRAKQRLEYRKHEHEQVKAKEIVVNRSFLRQLFTSSSNPNEQMVTELWRRYPELCVKKGRQLLQIWIITAKGEDLEKNHDSDVLHAAVGEMLTGLLPCEWLQWNQSLLLLVKIESENNGWDPVEWAIRKAEQALHFQIFAACGRSVEDAYQLREAMDTAVEASSYLWLLSHEQSVRYEQIEDRKGLRMVCKTEEETMLYTLLRAGSTEDLRIGIGSILARSKQDDQATPNSVQAYLHSLIMAGYRWLERAASSIGYSNVLLPGEDVNKVELAKRPEQTLMYHFEEIMKQYSRMVSGISPVQRALEYINENLEQSPSLSQVAKHVHMNPNYFSEVFKRETGQNYIEFVTQAKLRNAMVMLSETPAKISEVANRIGYEDIKHFNRIFKKFTGQTPSEYRGKS</sequence>
<evidence type="ECO:0000256" key="1">
    <source>
        <dbReference type="ARBA" id="ARBA00023015"/>
    </source>
</evidence>